<dbReference type="InterPro" id="IPR043781">
    <property type="entry name" value="DUF5723"/>
</dbReference>
<dbReference type="InterPro" id="IPR006664">
    <property type="entry name" value="OMP_bac"/>
</dbReference>
<dbReference type="SUPFAM" id="SSF103088">
    <property type="entry name" value="OmpA-like"/>
    <property type="match status" value="1"/>
</dbReference>
<feature type="compositionally biased region" description="Acidic residues" evidence="6">
    <location>
        <begin position="481"/>
        <end position="493"/>
    </location>
</feature>
<evidence type="ECO:0000313" key="10">
    <source>
        <dbReference type="Proteomes" id="UP000198999"/>
    </source>
</evidence>
<dbReference type="InterPro" id="IPR003367">
    <property type="entry name" value="Thrombospondin_3-like_rpt"/>
</dbReference>
<dbReference type="Gene3D" id="3.30.1330.60">
    <property type="entry name" value="OmpA-like domain"/>
    <property type="match status" value="1"/>
</dbReference>
<evidence type="ECO:0000256" key="5">
    <source>
        <dbReference type="PROSITE-ProRule" id="PRU00473"/>
    </source>
</evidence>
<dbReference type="SUPFAM" id="SSF103647">
    <property type="entry name" value="TSP type-3 repeat"/>
    <property type="match status" value="1"/>
</dbReference>
<dbReference type="Pfam" id="PF02412">
    <property type="entry name" value="TSP_3"/>
    <property type="match status" value="1"/>
</dbReference>
<dbReference type="InterPro" id="IPR006690">
    <property type="entry name" value="OMPA-like_CS"/>
</dbReference>
<dbReference type="Proteomes" id="UP000198999">
    <property type="component" value="Unassembled WGS sequence"/>
</dbReference>
<keyword evidence="10" id="KW-1185">Reference proteome</keyword>
<feature type="region of interest" description="Disordered" evidence="6">
    <location>
        <begin position="467"/>
        <end position="509"/>
    </location>
</feature>
<evidence type="ECO:0000256" key="1">
    <source>
        <dbReference type="ARBA" id="ARBA00004442"/>
    </source>
</evidence>
<protein>
    <submittedName>
        <fullName evidence="9">Thrombospondin type 3 repeat-containing protein</fullName>
    </submittedName>
</protein>
<dbReference type="InterPro" id="IPR028974">
    <property type="entry name" value="TSP_type-3_rpt"/>
</dbReference>
<dbReference type="EMBL" id="FOFN01000001">
    <property type="protein sequence ID" value="SEQ08985.1"/>
    <property type="molecule type" value="Genomic_DNA"/>
</dbReference>
<proteinExistence type="predicted"/>
<dbReference type="PRINTS" id="PR01021">
    <property type="entry name" value="OMPADOMAIN"/>
</dbReference>
<dbReference type="AlphaFoldDB" id="A0A1H9D6A1"/>
<keyword evidence="2 7" id="KW-0732">Signal</keyword>
<feature type="signal peptide" evidence="7">
    <location>
        <begin position="1"/>
        <end position="20"/>
    </location>
</feature>
<evidence type="ECO:0000256" key="7">
    <source>
        <dbReference type="SAM" id="SignalP"/>
    </source>
</evidence>
<dbReference type="STRING" id="419940.SAMN05421824_1136"/>
<dbReference type="GO" id="GO:0009279">
    <property type="term" value="C:cell outer membrane"/>
    <property type="evidence" value="ECO:0007669"/>
    <property type="project" value="UniProtKB-SubCell"/>
</dbReference>
<dbReference type="Gene3D" id="4.10.1080.10">
    <property type="entry name" value="TSP type-3 repeat"/>
    <property type="match status" value="1"/>
</dbReference>
<dbReference type="PANTHER" id="PTHR30329:SF21">
    <property type="entry name" value="LIPOPROTEIN YIAD-RELATED"/>
    <property type="match status" value="1"/>
</dbReference>
<comment type="subcellular location">
    <subcellularLocation>
        <location evidence="1">Cell outer membrane</location>
    </subcellularLocation>
</comment>
<organism evidence="9 10">
    <name type="scientific">Hyunsoonleella jejuensis</name>
    <dbReference type="NCBI Taxonomy" id="419940"/>
    <lineage>
        <taxon>Bacteria</taxon>
        <taxon>Pseudomonadati</taxon>
        <taxon>Bacteroidota</taxon>
        <taxon>Flavobacteriia</taxon>
        <taxon>Flavobacteriales</taxon>
        <taxon>Flavobacteriaceae</taxon>
    </lineage>
</organism>
<evidence type="ECO:0000313" key="9">
    <source>
        <dbReference type="EMBL" id="SEQ08985.1"/>
    </source>
</evidence>
<gene>
    <name evidence="9" type="ORF">SAMN05421824_1136</name>
</gene>
<dbReference type="GO" id="GO:0005509">
    <property type="term" value="F:calcium ion binding"/>
    <property type="evidence" value="ECO:0007669"/>
    <property type="project" value="InterPro"/>
</dbReference>
<accession>A0A1H9D6A1</accession>
<dbReference type="PROSITE" id="PS01068">
    <property type="entry name" value="OMPA_1"/>
    <property type="match status" value="1"/>
</dbReference>
<dbReference type="Pfam" id="PF18990">
    <property type="entry name" value="DUF5723"/>
    <property type="match status" value="1"/>
</dbReference>
<feature type="domain" description="OmpA-like" evidence="8">
    <location>
        <begin position="543"/>
        <end position="658"/>
    </location>
</feature>
<dbReference type="RefSeq" id="WP_092576738.1">
    <property type="nucleotide sequence ID" value="NZ_FOFN01000001.1"/>
</dbReference>
<dbReference type="OrthoDB" id="9805336at2"/>
<dbReference type="CDD" id="cd07185">
    <property type="entry name" value="OmpA_C-like"/>
    <property type="match status" value="1"/>
</dbReference>
<dbReference type="InterPro" id="IPR050330">
    <property type="entry name" value="Bact_OuterMem_StrucFunc"/>
</dbReference>
<dbReference type="PROSITE" id="PS51123">
    <property type="entry name" value="OMPA_2"/>
    <property type="match status" value="1"/>
</dbReference>
<feature type="chain" id="PRO_5011766516" evidence="7">
    <location>
        <begin position="21"/>
        <end position="658"/>
    </location>
</feature>
<keyword evidence="3 5" id="KW-0472">Membrane</keyword>
<evidence type="ECO:0000259" key="8">
    <source>
        <dbReference type="PROSITE" id="PS51123"/>
    </source>
</evidence>
<evidence type="ECO:0000256" key="4">
    <source>
        <dbReference type="ARBA" id="ARBA00023237"/>
    </source>
</evidence>
<dbReference type="GO" id="GO:0007155">
    <property type="term" value="P:cell adhesion"/>
    <property type="evidence" value="ECO:0007669"/>
    <property type="project" value="InterPro"/>
</dbReference>
<evidence type="ECO:0000256" key="3">
    <source>
        <dbReference type="ARBA" id="ARBA00023136"/>
    </source>
</evidence>
<reference evidence="9 10" key="1">
    <citation type="submission" date="2016-10" db="EMBL/GenBank/DDBJ databases">
        <authorList>
            <person name="de Groot N.N."/>
        </authorList>
    </citation>
    <scope>NUCLEOTIDE SEQUENCE [LARGE SCALE GENOMIC DNA]</scope>
    <source>
        <strain evidence="9 10">DSM 21035</strain>
    </source>
</reference>
<dbReference type="InterPro" id="IPR036737">
    <property type="entry name" value="OmpA-like_sf"/>
</dbReference>
<evidence type="ECO:0000256" key="6">
    <source>
        <dbReference type="SAM" id="MobiDB-lite"/>
    </source>
</evidence>
<sequence length="658" mass="72478">MKKITLAILWLLGASVFLQAQSYIGFNSDNYSGVNAITLNPANITDSPYKFDINIVGLSAFGSNDYFGVNIFDTFKDGYSFDLESTKSPRDDNRGAGNIDILGPSLMFNLTQNSTVAIFTRGRLFINANDIDGATMASIDDDTTKDYNINEEAFNGVGHSWAEFGVAYARTILMNNRSKLKGGFSLKYLKGLGSAYAFAENVTFIYDYDGTDLGGGNTTGSISSSGTLNIARFEEFDSDNYDYKSPKNSSGFGFDFGVTYDWNPDGFSGEGVNDYKIRVAASVTDIGYVNYKNGIKEIYNINNTNVSEEDYRNAESIGDFLNDFYTKGEAGTGYKIDLPSALHINFDWNLNSKLFLNFNSDVSLMSANRITANRIINTYSLTPRYQSKWFSFYLPFSMVERNGLRLGAGLRAGPLYVGSGSVISAFASDDNQQADVYAGLKIPFYKNTSKDKDEDGVVDKEDECPNAFGPEENNGCPWGDKDDDGILDNEDTCPDQAGPIENKGCPWKDTDGDGVIDKDDECMFEAGTIPNNGCPEEEVTEEVQKSLNAFARTILFDSNTAMIKTESTGVLNEIVSILKEYPSSGFTIEGHTDSTGGDELNRELSEARANAVKDFLVRNGIDTNRLLTVGYGESKPIFSNKTRYGRSRNRRVEINLID</sequence>
<evidence type="ECO:0000256" key="2">
    <source>
        <dbReference type="ARBA" id="ARBA00022729"/>
    </source>
</evidence>
<keyword evidence="4" id="KW-0998">Cell outer membrane</keyword>
<dbReference type="InterPro" id="IPR006665">
    <property type="entry name" value="OmpA-like"/>
</dbReference>
<dbReference type="Pfam" id="PF00691">
    <property type="entry name" value="OmpA"/>
    <property type="match status" value="1"/>
</dbReference>
<dbReference type="PANTHER" id="PTHR30329">
    <property type="entry name" value="STATOR ELEMENT OF FLAGELLAR MOTOR COMPLEX"/>
    <property type="match status" value="1"/>
</dbReference>
<name>A0A1H9D6A1_9FLAO</name>